<dbReference type="PANTHER" id="PTHR47526">
    <property type="entry name" value="ATP-DEPENDENT DNA HELICASE"/>
    <property type="match status" value="1"/>
</dbReference>
<dbReference type="SUPFAM" id="SSF57903">
    <property type="entry name" value="FYVE/PHD zinc finger"/>
    <property type="match status" value="1"/>
</dbReference>
<proteinExistence type="predicted"/>
<dbReference type="InterPro" id="IPR011604">
    <property type="entry name" value="PDDEXK-like_dom_sf"/>
</dbReference>
<dbReference type="GO" id="GO:0006508">
    <property type="term" value="P:proteolysis"/>
    <property type="evidence" value="ECO:0007669"/>
    <property type="project" value="InterPro"/>
</dbReference>
<dbReference type="EMBL" id="LSMT01000908">
    <property type="protein sequence ID" value="PFX13728.1"/>
    <property type="molecule type" value="Genomic_DNA"/>
</dbReference>
<keyword evidence="1" id="KW-0378">Hydrolase</keyword>
<protein>
    <submittedName>
        <fullName evidence="2">Inhibitor of growth protein 1</fullName>
    </submittedName>
</protein>
<dbReference type="InterPro" id="IPR036852">
    <property type="entry name" value="Peptidase_S8/S53_dom_sf"/>
</dbReference>
<evidence type="ECO:0000313" key="3">
    <source>
        <dbReference type="Proteomes" id="UP000225706"/>
    </source>
</evidence>
<organism evidence="2 3">
    <name type="scientific">Stylophora pistillata</name>
    <name type="common">Smooth cauliflower coral</name>
    <dbReference type="NCBI Taxonomy" id="50429"/>
    <lineage>
        <taxon>Eukaryota</taxon>
        <taxon>Metazoa</taxon>
        <taxon>Cnidaria</taxon>
        <taxon>Anthozoa</taxon>
        <taxon>Hexacorallia</taxon>
        <taxon>Scleractinia</taxon>
        <taxon>Astrocoeniina</taxon>
        <taxon>Pocilloporidae</taxon>
        <taxon>Stylophora</taxon>
    </lineage>
</organism>
<dbReference type="SUPFAM" id="SSF52743">
    <property type="entry name" value="Subtilisin-like"/>
    <property type="match status" value="1"/>
</dbReference>
<dbReference type="GO" id="GO:0004252">
    <property type="term" value="F:serine-type endopeptidase activity"/>
    <property type="evidence" value="ECO:0007669"/>
    <property type="project" value="InterPro"/>
</dbReference>
<sequence length="279" mass="32182">MPFNDTSAGLQWYINTDYESNYNVRDVWKMNYTGAGVEVTVVDDGLDPTHFELSRNYQYAATGTKSSVLSLVPPHNKAFVPKLQENMLRTLTSLYDQECFNMNFVELLNACENIELSIEEKECKAVEKATRQQAQSKHWMSYIAGLYYQVQAQIFIADVEYCDFVVWTDKEVTIERMYPDVVFWKQTVTKASTFFSVRVLPELVGKWFTRPAFIQSNVEDDKSDGESGPWGYCQEEIEDSTIIGCDNGQCKIGWFYMECLRIEKAPSGQWFCPSCRVSR</sequence>
<dbReference type="Gene3D" id="3.40.50.200">
    <property type="entry name" value="Peptidase S8/S53 domain"/>
    <property type="match status" value="1"/>
</dbReference>
<dbReference type="PROSITE" id="PS00136">
    <property type="entry name" value="SUBTILASE_ASP"/>
    <property type="match status" value="1"/>
</dbReference>
<accession>A0A2B4RBH3</accession>
<dbReference type="InterPro" id="IPR013083">
    <property type="entry name" value="Znf_RING/FYVE/PHD"/>
</dbReference>
<dbReference type="InterPro" id="IPR023827">
    <property type="entry name" value="Peptidase_S8_Asp-AS"/>
</dbReference>
<keyword evidence="3" id="KW-1185">Reference proteome</keyword>
<name>A0A2B4RBH3_STYPI</name>
<evidence type="ECO:0000256" key="1">
    <source>
        <dbReference type="ARBA" id="ARBA00022801"/>
    </source>
</evidence>
<dbReference type="Gene3D" id="3.90.320.10">
    <property type="match status" value="1"/>
</dbReference>
<evidence type="ECO:0000313" key="2">
    <source>
        <dbReference type="EMBL" id="PFX13728.1"/>
    </source>
</evidence>
<dbReference type="Gene3D" id="3.30.40.10">
    <property type="entry name" value="Zinc/RING finger domain, C3HC4 (zinc finger)"/>
    <property type="match status" value="1"/>
</dbReference>
<dbReference type="AlphaFoldDB" id="A0A2B4RBH3"/>
<comment type="caution">
    <text evidence="2">The sequence shown here is derived from an EMBL/GenBank/DDBJ whole genome shotgun (WGS) entry which is preliminary data.</text>
</comment>
<gene>
    <name evidence="2" type="primary">Ing1</name>
    <name evidence="2" type="ORF">AWC38_SpisGene22163</name>
</gene>
<reference evidence="3" key="1">
    <citation type="journal article" date="2017" name="bioRxiv">
        <title>Comparative analysis of the genomes of Stylophora pistillata and Acropora digitifera provides evidence for extensive differences between species of corals.</title>
        <authorList>
            <person name="Voolstra C.R."/>
            <person name="Li Y."/>
            <person name="Liew Y.J."/>
            <person name="Baumgarten S."/>
            <person name="Zoccola D."/>
            <person name="Flot J.-F."/>
            <person name="Tambutte S."/>
            <person name="Allemand D."/>
            <person name="Aranda M."/>
        </authorList>
    </citation>
    <scope>NUCLEOTIDE SEQUENCE [LARGE SCALE GENOMIC DNA]</scope>
</reference>
<dbReference type="InterPro" id="IPR011011">
    <property type="entry name" value="Znf_FYVE_PHD"/>
</dbReference>
<dbReference type="Proteomes" id="UP000225706">
    <property type="component" value="Unassembled WGS sequence"/>
</dbReference>
<dbReference type="STRING" id="50429.A0A2B4RBH3"/>
<dbReference type="PANTHER" id="PTHR47526:SF4">
    <property type="entry name" value="SWIM-TYPE DOMAIN-CONTAINING PROTEIN"/>
    <property type="match status" value="1"/>
</dbReference>